<accession>A0ABU6TBG5</accession>
<dbReference type="EMBL" id="JASCZI010090751">
    <property type="protein sequence ID" value="MED6146042.1"/>
    <property type="molecule type" value="Genomic_DNA"/>
</dbReference>
<name>A0ABU6TBG5_9FABA</name>
<gene>
    <name evidence="2" type="ORF">PIB30_030835</name>
</gene>
<proteinExistence type="predicted"/>
<feature type="compositionally biased region" description="Gly residues" evidence="1">
    <location>
        <begin position="47"/>
        <end position="61"/>
    </location>
</feature>
<dbReference type="Proteomes" id="UP001341840">
    <property type="component" value="Unassembled WGS sequence"/>
</dbReference>
<evidence type="ECO:0000313" key="2">
    <source>
        <dbReference type="EMBL" id="MED6146042.1"/>
    </source>
</evidence>
<organism evidence="2 3">
    <name type="scientific">Stylosanthes scabra</name>
    <dbReference type="NCBI Taxonomy" id="79078"/>
    <lineage>
        <taxon>Eukaryota</taxon>
        <taxon>Viridiplantae</taxon>
        <taxon>Streptophyta</taxon>
        <taxon>Embryophyta</taxon>
        <taxon>Tracheophyta</taxon>
        <taxon>Spermatophyta</taxon>
        <taxon>Magnoliopsida</taxon>
        <taxon>eudicotyledons</taxon>
        <taxon>Gunneridae</taxon>
        <taxon>Pentapetalae</taxon>
        <taxon>rosids</taxon>
        <taxon>fabids</taxon>
        <taxon>Fabales</taxon>
        <taxon>Fabaceae</taxon>
        <taxon>Papilionoideae</taxon>
        <taxon>50 kb inversion clade</taxon>
        <taxon>dalbergioids sensu lato</taxon>
        <taxon>Dalbergieae</taxon>
        <taxon>Pterocarpus clade</taxon>
        <taxon>Stylosanthes</taxon>
    </lineage>
</organism>
<feature type="region of interest" description="Disordered" evidence="1">
    <location>
        <begin position="39"/>
        <end position="126"/>
    </location>
</feature>
<evidence type="ECO:0000256" key="1">
    <source>
        <dbReference type="SAM" id="MobiDB-lite"/>
    </source>
</evidence>
<protein>
    <submittedName>
        <fullName evidence="2">Uncharacterized protein</fullName>
    </submittedName>
</protein>
<evidence type="ECO:0000313" key="3">
    <source>
        <dbReference type="Proteomes" id="UP001341840"/>
    </source>
</evidence>
<sequence>MDPLPSVTKVFAMVIQHERQLQIGVSILDEQRILTATANTRRPSYGRGRGSSGSGAFGAGRGTTSSKQTWLPPSHARFPGQPRVSGDRTFPSVNSAVASTHPSSSQMLHSQIENEKEKDAKTAPEHSVMRLTPSQHNTLLVILQRAEAHVPAVKDEKVSFP</sequence>
<feature type="compositionally biased region" description="Basic and acidic residues" evidence="1">
    <location>
        <begin position="112"/>
        <end position="126"/>
    </location>
</feature>
<comment type="caution">
    <text evidence="2">The sequence shown here is derived from an EMBL/GenBank/DDBJ whole genome shotgun (WGS) entry which is preliminary data.</text>
</comment>
<feature type="compositionally biased region" description="Polar residues" evidence="1">
    <location>
        <begin position="91"/>
        <end position="111"/>
    </location>
</feature>
<keyword evidence="3" id="KW-1185">Reference proteome</keyword>
<reference evidence="2 3" key="1">
    <citation type="journal article" date="2023" name="Plants (Basel)">
        <title>Bridging the Gap: Combining Genomics and Transcriptomics Approaches to Understand Stylosanthes scabra, an Orphan Legume from the Brazilian Caatinga.</title>
        <authorList>
            <person name="Ferreira-Neto J.R.C."/>
            <person name="da Silva M.D."/>
            <person name="Binneck E."/>
            <person name="de Melo N.F."/>
            <person name="da Silva R.H."/>
            <person name="de Melo A.L.T.M."/>
            <person name="Pandolfi V."/>
            <person name="Bustamante F.O."/>
            <person name="Brasileiro-Vidal A.C."/>
            <person name="Benko-Iseppon A.M."/>
        </authorList>
    </citation>
    <scope>NUCLEOTIDE SEQUENCE [LARGE SCALE GENOMIC DNA]</scope>
    <source>
        <tissue evidence="2">Leaves</tissue>
    </source>
</reference>